<evidence type="ECO:0000256" key="10">
    <source>
        <dbReference type="ARBA" id="ARBA00023125"/>
    </source>
</evidence>
<dbReference type="InterPro" id="IPR002694">
    <property type="entry name" value="Znf_CHC2"/>
</dbReference>
<evidence type="ECO:0000259" key="13">
    <source>
        <dbReference type="PROSITE" id="PS50880"/>
    </source>
</evidence>
<evidence type="ECO:0000256" key="2">
    <source>
        <dbReference type="ARBA" id="ARBA00022515"/>
    </source>
</evidence>
<comment type="domain">
    <text evidence="12">Contains an N-terminal zinc-binding domain, a central core domain that contains the primase activity, and a C-terminal DnaB-binding domain.</text>
</comment>
<dbReference type="Gene3D" id="3.90.980.10">
    <property type="entry name" value="DNA primase, catalytic core, N-terminal domain"/>
    <property type="match status" value="1"/>
</dbReference>
<keyword evidence="10 12" id="KW-0238">DNA-binding</keyword>
<feature type="domain" description="Toprim" evidence="13">
    <location>
        <begin position="257"/>
        <end position="338"/>
    </location>
</feature>
<comment type="caution">
    <text evidence="14">The sequence shown here is derived from an EMBL/GenBank/DDBJ whole genome shotgun (WGS) entry which is preliminary data.</text>
</comment>
<dbReference type="GO" id="GO:0005737">
    <property type="term" value="C:cytoplasm"/>
    <property type="evidence" value="ECO:0007669"/>
    <property type="project" value="TreeGrafter"/>
</dbReference>
<keyword evidence="4 12" id="KW-0548">Nucleotidyltransferase</keyword>
<dbReference type="InterPro" id="IPR037068">
    <property type="entry name" value="DNA_primase_core_N_sf"/>
</dbReference>
<dbReference type="SUPFAM" id="SSF56731">
    <property type="entry name" value="DNA primase core"/>
    <property type="match status" value="1"/>
</dbReference>
<dbReference type="GO" id="GO:0006269">
    <property type="term" value="P:DNA replication, synthesis of primer"/>
    <property type="evidence" value="ECO:0007669"/>
    <property type="project" value="UniProtKB-UniRule"/>
</dbReference>
<comment type="subunit">
    <text evidence="12">Monomer. Interacts with DnaB.</text>
</comment>
<comment type="function">
    <text evidence="12">RNA polymerase that catalyzes the synthesis of short RNA molecules used as primers for DNA polymerase during DNA replication.</text>
</comment>
<dbReference type="GO" id="GO:0008270">
    <property type="term" value="F:zinc ion binding"/>
    <property type="evidence" value="ECO:0007669"/>
    <property type="project" value="UniProtKB-UniRule"/>
</dbReference>
<accession>A0A7M2Z0F3</accession>
<keyword evidence="9" id="KW-0460">Magnesium</keyword>
<dbReference type="PANTHER" id="PTHR30313">
    <property type="entry name" value="DNA PRIMASE"/>
    <property type="match status" value="1"/>
</dbReference>
<dbReference type="InterPro" id="IPR013264">
    <property type="entry name" value="DNAG_N"/>
</dbReference>
<dbReference type="Gene3D" id="3.90.580.10">
    <property type="entry name" value="Zinc finger, CHC2-type domain"/>
    <property type="match status" value="1"/>
</dbReference>
<keyword evidence="8 12" id="KW-0862">Zinc</keyword>
<comment type="catalytic activity">
    <reaction evidence="12">
        <text>ssDNA + n NTP = ssDNA/pppN(pN)n-1 hybrid + (n-1) diphosphate.</text>
        <dbReference type="EC" id="2.7.7.101"/>
    </reaction>
</comment>
<dbReference type="InterPro" id="IPR006295">
    <property type="entry name" value="DNA_primase_DnaG"/>
</dbReference>
<protein>
    <recommendedName>
        <fullName evidence="12">DNA primase</fullName>
        <ecNumber evidence="12">2.7.7.101</ecNumber>
    </recommendedName>
</protein>
<dbReference type="PANTHER" id="PTHR30313:SF2">
    <property type="entry name" value="DNA PRIMASE"/>
    <property type="match status" value="1"/>
</dbReference>
<evidence type="ECO:0000256" key="5">
    <source>
        <dbReference type="ARBA" id="ARBA00022705"/>
    </source>
</evidence>
<evidence type="ECO:0000256" key="9">
    <source>
        <dbReference type="ARBA" id="ARBA00022842"/>
    </source>
</evidence>
<dbReference type="SUPFAM" id="SSF57783">
    <property type="entry name" value="Zinc beta-ribbon"/>
    <property type="match status" value="1"/>
</dbReference>
<dbReference type="Pfam" id="PF13155">
    <property type="entry name" value="Toprim_2"/>
    <property type="match status" value="1"/>
</dbReference>
<keyword evidence="6 12" id="KW-0479">Metal-binding</keyword>
<dbReference type="RefSeq" id="WP_114795500.1">
    <property type="nucleotide sequence ID" value="NZ_QQZY01000002.1"/>
</dbReference>
<evidence type="ECO:0000256" key="3">
    <source>
        <dbReference type="ARBA" id="ARBA00022679"/>
    </source>
</evidence>
<keyword evidence="2 12" id="KW-0639">Primosome</keyword>
<dbReference type="PROSITE" id="PS50880">
    <property type="entry name" value="TOPRIM"/>
    <property type="match status" value="1"/>
</dbReference>
<dbReference type="Proteomes" id="UP000254134">
    <property type="component" value="Unassembled WGS sequence"/>
</dbReference>
<sequence length="553" mass="61581">MARIKDQSVRDVIAAADIVEVVGQRTALRRSSGTRYMGRCPFHDERSPSFSVNSDLGLYHCFGCGKGGDVVTFVRETEGLDFVAAIEWLAERFRVPLECEESSPLADEARRRRERLYAVLDQAAIFFERHLWEGPAGEQVRAYLAGRGIREEAARAFRLGLSPGEGLARKAREKGFTAQELRAAGLTNQRGNDYFPPRLMFPLADARGRVIGFQARKLRDDDPLRGKYVNSPEGELFKKSAVLYGLHLARPAIAKQDRAVVVEGNTDVIALHQTGFEPVVASMGTALTEAHLRELARLTRRLFLCFDADAAGEDATLRGMELAAGQGFDIRVVTLAPGQDPADAPDGFEARLGDAESYLHYRVRLEIERASDRQEAFVRAREILARAEDSPERQDALRLLADRLDLPRETLSGIAPARGRGGGPRELSQPRKLLDAGERLERDALAAVMAHGELVDGLAELSADHFDVELHRRMRFLLVERIDSTDADLVALRAELDARADREGITRRTGAELLLRLRERKLRRDLQAEEDLARTTELQAHLAKVRQALTELA</sequence>
<dbReference type="GO" id="GO:0003899">
    <property type="term" value="F:DNA-directed RNA polymerase activity"/>
    <property type="evidence" value="ECO:0007669"/>
    <property type="project" value="UniProtKB-UniRule"/>
</dbReference>
<dbReference type="FunFam" id="3.90.580.10:FF:000001">
    <property type="entry name" value="DNA primase"/>
    <property type="match status" value="1"/>
</dbReference>
<dbReference type="SMART" id="SM00493">
    <property type="entry name" value="TOPRIM"/>
    <property type="match status" value="1"/>
</dbReference>
<name>A0A7M2Z0F3_9ACTN</name>
<dbReference type="InterPro" id="IPR034151">
    <property type="entry name" value="TOPRIM_DnaG_bac"/>
</dbReference>
<keyword evidence="11 12" id="KW-0804">Transcription</keyword>
<keyword evidence="15" id="KW-1185">Reference proteome</keyword>
<dbReference type="InterPro" id="IPR030846">
    <property type="entry name" value="DnaG_bac"/>
</dbReference>
<dbReference type="HAMAP" id="MF_00974">
    <property type="entry name" value="DNA_primase_DnaG"/>
    <property type="match status" value="1"/>
</dbReference>
<evidence type="ECO:0000256" key="8">
    <source>
        <dbReference type="ARBA" id="ARBA00022833"/>
    </source>
</evidence>
<comment type="cofactor">
    <cofactor evidence="12">
        <name>Zn(2+)</name>
        <dbReference type="ChEBI" id="CHEBI:29105"/>
    </cofactor>
    <text evidence="12">Binds 1 zinc ion per monomer.</text>
</comment>
<keyword evidence="1 12" id="KW-0240">DNA-directed RNA polymerase</keyword>
<evidence type="ECO:0000256" key="1">
    <source>
        <dbReference type="ARBA" id="ARBA00022478"/>
    </source>
</evidence>
<dbReference type="GO" id="GO:0003677">
    <property type="term" value="F:DNA binding"/>
    <property type="evidence" value="ECO:0007669"/>
    <property type="project" value="UniProtKB-KW"/>
</dbReference>
<dbReference type="Pfam" id="PF08275">
    <property type="entry name" value="DNAG_N"/>
    <property type="match status" value="1"/>
</dbReference>
<keyword evidence="5 12" id="KW-0235">DNA replication</keyword>
<dbReference type="EMBL" id="QQZY01000002">
    <property type="protein sequence ID" value="RDI75281.1"/>
    <property type="molecule type" value="Genomic_DNA"/>
</dbReference>
<organism evidence="14 15">
    <name type="scientific">Gaiella occulta</name>
    <dbReference type="NCBI Taxonomy" id="1002870"/>
    <lineage>
        <taxon>Bacteria</taxon>
        <taxon>Bacillati</taxon>
        <taxon>Actinomycetota</taxon>
        <taxon>Thermoleophilia</taxon>
        <taxon>Gaiellales</taxon>
        <taxon>Gaiellaceae</taxon>
        <taxon>Gaiella</taxon>
    </lineage>
</organism>
<dbReference type="Gene3D" id="3.40.1360.10">
    <property type="match status" value="1"/>
</dbReference>
<evidence type="ECO:0000313" key="15">
    <source>
        <dbReference type="Proteomes" id="UP000254134"/>
    </source>
</evidence>
<dbReference type="NCBIfam" id="TIGR01391">
    <property type="entry name" value="dnaG"/>
    <property type="match status" value="1"/>
</dbReference>
<comment type="similarity">
    <text evidence="12">Belongs to the DnaG primase family.</text>
</comment>
<dbReference type="CDD" id="cd03364">
    <property type="entry name" value="TOPRIM_DnaG_primases"/>
    <property type="match status" value="1"/>
</dbReference>
<feature type="zinc finger region" description="CHC2-type" evidence="12">
    <location>
        <begin position="40"/>
        <end position="64"/>
    </location>
</feature>
<dbReference type="SMART" id="SM00400">
    <property type="entry name" value="ZnF_CHCC"/>
    <property type="match status" value="1"/>
</dbReference>
<evidence type="ECO:0000256" key="12">
    <source>
        <dbReference type="HAMAP-Rule" id="MF_00974"/>
    </source>
</evidence>
<evidence type="ECO:0000256" key="11">
    <source>
        <dbReference type="ARBA" id="ARBA00023163"/>
    </source>
</evidence>
<dbReference type="Pfam" id="PF01807">
    <property type="entry name" value="Zn_ribbon_DnaG"/>
    <property type="match status" value="1"/>
</dbReference>
<evidence type="ECO:0000256" key="7">
    <source>
        <dbReference type="ARBA" id="ARBA00022771"/>
    </source>
</evidence>
<gene>
    <name evidence="12" type="primary">dnaG</name>
    <name evidence="14" type="ORF">Gocc_1079</name>
</gene>
<reference evidence="14 15" key="1">
    <citation type="submission" date="2018-07" db="EMBL/GenBank/DDBJ databases">
        <title>High-quality-draft genome sequence of Gaiella occulta.</title>
        <authorList>
            <person name="Severino R."/>
            <person name="Froufe H.J.C."/>
            <person name="Rainey F.A."/>
            <person name="Barroso C."/>
            <person name="Albuquerque L."/>
            <person name="Lobo-Da-Cunha A."/>
            <person name="Da Costa M.S."/>
            <person name="Egas C."/>
        </authorList>
    </citation>
    <scope>NUCLEOTIDE SEQUENCE [LARGE SCALE GENOMIC DNA]</scope>
    <source>
        <strain evidence="14 15">F2-233</strain>
    </source>
</reference>
<dbReference type="InterPro" id="IPR036977">
    <property type="entry name" value="DNA_primase_Znf_CHC2"/>
</dbReference>
<dbReference type="GO" id="GO:1990077">
    <property type="term" value="C:primosome complex"/>
    <property type="evidence" value="ECO:0007669"/>
    <property type="project" value="UniProtKB-KW"/>
</dbReference>
<keyword evidence="7 12" id="KW-0863">Zinc-finger</keyword>
<dbReference type="AlphaFoldDB" id="A0A7M2Z0F3"/>
<dbReference type="EC" id="2.7.7.101" evidence="12"/>
<evidence type="ECO:0000256" key="6">
    <source>
        <dbReference type="ARBA" id="ARBA00022723"/>
    </source>
</evidence>
<dbReference type="InterPro" id="IPR050219">
    <property type="entry name" value="DnaG_primase"/>
</dbReference>
<reference evidence="15" key="2">
    <citation type="journal article" date="2019" name="MicrobiologyOpen">
        <title>High-quality draft genome sequence of Gaiella occulta isolated from a 150 meter deep mineral water borehole and comparison with the genome sequences of other deep-branching lineages of the phylum Actinobacteria.</title>
        <authorList>
            <person name="Severino R."/>
            <person name="Froufe H.J.C."/>
            <person name="Barroso C."/>
            <person name="Albuquerque L."/>
            <person name="Lobo-da-Cunha A."/>
            <person name="da Costa M.S."/>
            <person name="Egas C."/>
        </authorList>
    </citation>
    <scope>NUCLEOTIDE SEQUENCE [LARGE SCALE GENOMIC DNA]</scope>
    <source>
        <strain evidence="15">F2-233</strain>
    </source>
</reference>
<evidence type="ECO:0000313" key="14">
    <source>
        <dbReference type="EMBL" id="RDI75281.1"/>
    </source>
</evidence>
<proteinExistence type="inferred from homology"/>
<dbReference type="GO" id="GO:0000428">
    <property type="term" value="C:DNA-directed RNA polymerase complex"/>
    <property type="evidence" value="ECO:0007669"/>
    <property type="project" value="UniProtKB-KW"/>
</dbReference>
<evidence type="ECO:0000256" key="4">
    <source>
        <dbReference type="ARBA" id="ARBA00022695"/>
    </source>
</evidence>
<keyword evidence="3 12" id="KW-0808">Transferase</keyword>
<dbReference type="OrthoDB" id="9803773at2"/>
<dbReference type="InterPro" id="IPR006171">
    <property type="entry name" value="TOPRIM_dom"/>
</dbReference>